<sequence>MDLTLLSSDSDSDLEMLAQLSDSSDEDETLCRPPKRIRRVNYTQSHDDGDFTFRFRLNKHAFNSLLLEITPLFRVTSTRNYGVSPLHQLLLTLRFYALGTMLISECRQILWNCWISSRLGQLMAHISAYSLHSIWSMET</sequence>
<accession>A0A8S3X6B8</accession>
<keyword evidence="2" id="KW-1185">Reference proteome</keyword>
<comment type="caution">
    <text evidence="1">The sequence shown here is derived from an EMBL/GenBank/DDBJ whole genome shotgun (WGS) entry which is preliminary data.</text>
</comment>
<evidence type="ECO:0000313" key="2">
    <source>
        <dbReference type="Proteomes" id="UP000691718"/>
    </source>
</evidence>
<dbReference type="Proteomes" id="UP000691718">
    <property type="component" value="Unassembled WGS sequence"/>
</dbReference>
<dbReference type="AlphaFoldDB" id="A0A8S3X6B8"/>
<name>A0A8S3X6B8_PARAO</name>
<gene>
    <name evidence="1" type="ORF">PAPOLLO_LOCUS14464</name>
</gene>
<organism evidence="1 2">
    <name type="scientific">Parnassius apollo</name>
    <name type="common">Apollo butterfly</name>
    <name type="synonym">Papilio apollo</name>
    <dbReference type="NCBI Taxonomy" id="110799"/>
    <lineage>
        <taxon>Eukaryota</taxon>
        <taxon>Metazoa</taxon>
        <taxon>Ecdysozoa</taxon>
        <taxon>Arthropoda</taxon>
        <taxon>Hexapoda</taxon>
        <taxon>Insecta</taxon>
        <taxon>Pterygota</taxon>
        <taxon>Neoptera</taxon>
        <taxon>Endopterygota</taxon>
        <taxon>Lepidoptera</taxon>
        <taxon>Glossata</taxon>
        <taxon>Ditrysia</taxon>
        <taxon>Papilionoidea</taxon>
        <taxon>Papilionidae</taxon>
        <taxon>Parnassiinae</taxon>
        <taxon>Parnassini</taxon>
        <taxon>Parnassius</taxon>
        <taxon>Parnassius</taxon>
    </lineage>
</organism>
<proteinExistence type="predicted"/>
<protein>
    <submittedName>
        <fullName evidence="1">(apollo) hypothetical protein</fullName>
    </submittedName>
</protein>
<dbReference type="EMBL" id="CAJQZP010000975">
    <property type="protein sequence ID" value="CAG5004828.1"/>
    <property type="molecule type" value="Genomic_DNA"/>
</dbReference>
<evidence type="ECO:0000313" key="1">
    <source>
        <dbReference type="EMBL" id="CAG5004828.1"/>
    </source>
</evidence>
<dbReference type="OrthoDB" id="2430314at2759"/>
<reference evidence="1" key="1">
    <citation type="submission" date="2021-04" db="EMBL/GenBank/DDBJ databases">
        <authorList>
            <person name="Tunstrom K."/>
        </authorList>
    </citation>
    <scope>NUCLEOTIDE SEQUENCE</scope>
</reference>